<evidence type="ECO:0000259" key="2">
    <source>
        <dbReference type="Pfam" id="PF13944"/>
    </source>
</evidence>
<dbReference type="Gene3D" id="2.40.128.340">
    <property type="match status" value="2"/>
</dbReference>
<organism evidence="3 4">
    <name type="scientific">Duncaniella dubosii</name>
    <dbReference type="NCBI Taxonomy" id="2518971"/>
    <lineage>
        <taxon>Bacteria</taxon>
        <taxon>Pseudomonadati</taxon>
        <taxon>Bacteroidota</taxon>
        <taxon>Bacteroidia</taxon>
        <taxon>Bacteroidales</taxon>
        <taxon>Muribaculaceae</taxon>
        <taxon>Duncaniella</taxon>
    </lineage>
</organism>
<protein>
    <recommendedName>
        <fullName evidence="2">Lipocalin-like domain-containing protein</fullName>
    </recommendedName>
</protein>
<dbReference type="AlphaFoldDB" id="A0A4V1D3M9"/>
<feature type="domain" description="Lipocalin-like" evidence="2">
    <location>
        <begin position="33"/>
        <end position="141"/>
    </location>
</feature>
<proteinExistence type="predicted"/>
<sequence length="275" mass="29140">MKKSGFLFLLLTSVAFASCSDSDDSEKDLAKEIAGQYNGYTVASCAYFSNQVSSNQKLAISSTEINKVNVDYASDSWGTISIPDASVIKSGNEYVITGTGTSVMGMQGNGSKEYVCNLSGKIINGTVDFTFTCPAVMGGLNIAFMQGEIPAETVVPGTYSGYTKADCAYFQDMYADNQKIEIASNGNNTYKVSLISDSWGEFTIEEATVTTEGNLFKLEGAGKTLMGMGGNVSEYACTFSGEIDADKENPTFTFNVPAVMGGLTVTFKPGSAPQV</sequence>
<keyword evidence="4" id="KW-1185">Reference proteome</keyword>
<evidence type="ECO:0000313" key="4">
    <source>
        <dbReference type="Proteomes" id="UP000297149"/>
    </source>
</evidence>
<keyword evidence="1" id="KW-0732">Signal</keyword>
<evidence type="ECO:0000313" key="3">
    <source>
        <dbReference type="EMBL" id="QCD43568.1"/>
    </source>
</evidence>
<dbReference type="RefSeq" id="WP_123613330.1">
    <property type="nucleotide sequence ID" value="NZ_CAXHQF010000036.1"/>
</dbReference>
<dbReference type="PROSITE" id="PS51257">
    <property type="entry name" value="PROKAR_LIPOPROTEIN"/>
    <property type="match status" value="1"/>
</dbReference>
<name>A0A4V1D3M9_9BACT</name>
<accession>A0A4V1D3M9</accession>
<dbReference type="EMBL" id="CP039396">
    <property type="protein sequence ID" value="QCD43568.1"/>
    <property type="molecule type" value="Genomic_DNA"/>
</dbReference>
<evidence type="ECO:0000256" key="1">
    <source>
        <dbReference type="SAM" id="SignalP"/>
    </source>
</evidence>
<dbReference type="Proteomes" id="UP000297149">
    <property type="component" value="Chromosome"/>
</dbReference>
<dbReference type="InterPro" id="IPR024311">
    <property type="entry name" value="Lipocalin-like"/>
</dbReference>
<dbReference type="KEGG" id="ddb:E7747_15705"/>
<feature type="chain" id="PRO_5021000456" description="Lipocalin-like domain-containing protein" evidence="1">
    <location>
        <begin position="18"/>
        <end position="275"/>
    </location>
</feature>
<reference evidence="4" key="1">
    <citation type="submission" date="2019-02" db="EMBL/GenBank/DDBJ databases">
        <title>Isolation and identification of novel species under the genus Muribaculum.</title>
        <authorList>
            <person name="Miyake S."/>
            <person name="Ding Y."/>
            <person name="Low A."/>
            <person name="Soh M."/>
            <person name="Seedorf H."/>
        </authorList>
    </citation>
    <scope>NUCLEOTIDE SEQUENCE [LARGE SCALE GENOMIC DNA]</scope>
    <source>
        <strain evidence="4">H5</strain>
    </source>
</reference>
<gene>
    <name evidence="3" type="ORF">E7747_15705</name>
</gene>
<feature type="signal peptide" evidence="1">
    <location>
        <begin position="1"/>
        <end position="17"/>
    </location>
</feature>
<feature type="domain" description="Lipocalin-like" evidence="2">
    <location>
        <begin position="156"/>
        <end position="268"/>
    </location>
</feature>
<dbReference type="Pfam" id="PF13944">
    <property type="entry name" value="Calycin_like"/>
    <property type="match status" value="2"/>
</dbReference>